<evidence type="ECO:0000256" key="6">
    <source>
        <dbReference type="RuleBase" id="RU365089"/>
    </source>
</evidence>
<dbReference type="PROSITE" id="PS01007">
    <property type="entry name" value="TRANSPOSASE_MUTATOR"/>
    <property type="match status" value="1"/>
</dbReference>
<sequence>MQDIQQLLKDLFKETIEQMLEAEMDEHLGYDKHSSMGDLSGNSRNGYNKKTIQTEMGKTQIRVPRDRNGQFEPQLIGKYQTKNDGIEQQIIAMYQKGMSTRDIEDHLRDIYGIDASPALISRITDKIMPQLMEWQSRPLSAIYPIVFLDGIMFKVRKESRVVNKCAYTVLGINMDGKKEILGMWLSETESASFWTTVCNELKNRGVQDILIACRDNLSGFSHAIRTVFPKTEQQLCIIHQIRNSTKYVSYKDLKPIMADLKAIYQAPSEDDALYHLEVFAEKWDSKYPQILKSWKENWAELSTFFKYPNEVRRLIYTTNSVEGFHRMLRKYTKTKTNYPSDDALKKSIYLSIEEISKKWTMPHRDWGIIVGQLLIFFEDRFDQKDLA</sequence>
<keyword evidence="4 6" id="KW-0238">DNA-binding</keyword>
<comment type="similarity">
    <text evidence="2 6">Belongs to the transposase mutator family.</text>
</comment>
<organism evidence="7 8">
    <name type="scientific">Paenibacillus medicaginis</name>
    <dbReference type="NCBI Taxonomy" id="1470560"/>
    <lineage>
        <taxon>Bacteria</taxon>
        <taxon>Bacillati</taxon>
        <taxon>Bacillota</taxon>
        <taxon>Bacilli</taxon>
        <taxon>Bacillales</taxon>
        <taxon>Paenibacillaceae</taxon>
        <taxon>Paenibacillus</taxon>
    </lineage>
</organism>
<evidence type="ECO:0000256" key="1">
    <source>
        <dbReference type="ARBA" id="ARBA00002190"/>
    </source>
</evidence>
<dbReference type="RefSeq" id="WP_375523129.1">
    <property type="nucleotide sequence ID" value="NZ_JBHIRY010000076.1"/>
</dbReference>
<dbReference type="NCBIfam" id="NF033543">
    <property type="entry name" value="transpos_IS256"/>
    <property type="match status" value="1"/>
</dbReference>
<comment type="caution">
    <text evidence="7">The sequence shown here is derived from an EMBL/GenBank/DDBJ whole genome shotgun (WGS) entry which is preliminary data.</text>
</comment>
<evidence type="ECO:0000313" key="8">
    <source>
        <dbReference type="Proteomes" id="UP001580430"/>
    </source>
</evidence>
<dbReference type="PANTHER" id="PTHR33217:SF5">
    <property type="entry name" value="MUTATOR FAMILY TRANSPOSASE"/>
    <property type="match status" value="1"/>
</dbReference>
<evidence type="ECO:0000256" key="4">
    <source>
        <dbReference type="ARBA" id="ARBA00023125"/>
    </source>
</evidence>
<gene>
    <name evidence="7" type="ORF">ACE5LO_27665</name>
</gene>
<keyword evidence="8" id="KW-1185">Reference proteome</keyword>
<evidence type="ECO:0000256" key="2">
    <source>
        <dbReference type="ARBA" id="ARBA00010961"/>
    </source>
</evidence>
<dbReference type="EMBL" id="JBHIRY010000076">
    <property type="protein sequence ID" value="MFB5764137.1"/>
    <property type="molecule type" value="Genomic_DNA"/>
</dbReference>
<dbReference type="Pfam" id="PF00872">
    <property type="entry name" value="Transposase_mut"/>
    <property type="match status" value="1"/>
</dbReference>
<evidence type="ECO:0000313" key="7">
    <source>
        <dbReference type="EMBL" id="MFB5764137.1"/>
    </source>
</evidence>
<keyword evidence="5 6" id="KW-0233">DNA recombination</keyword>
<keyword evidence="3 6" id="KW-0815">Transposition</keyword>
<keyword evidence="6" id="KW-0814">Transposable element</keyword>
<evidence type="ECO:0000256" key="5">
    <source>
        <dbReference type="ARBA" id="ARBA00023172"/>
    </source>
</evidence>
<dbReference type="InterPro" id="IPR001207">
    <property type="entry name" value="Transposase_mutator"/>
</dbReference>
<dbReference type="Proteomes" id="UP001580430">
    <property type="component" value="Unassembled WGS sequence"/>
</dbReference>
<protein>
    <recommendedName>
        <fullName evidence="6">Mutator family transposase</fullName>
    </recommendedName>
</protein>
<reference evidence="7 8" key="1">
    <citation type="submission" date="2024-09" db="EMBL/GenBank/DDBJ databases">
        <title>Paenibacillus zeirhizospherea sp. nov., isolated from surface of the maize (Zea mays) roots in a horticulture field, Hungary.</title>
        <authorList>
            <person name="Marton D."/>
            <person name="Farkas M."/>
            <person name="Bedics A."/>
            <person name="Toth E."/>
            <person name="Tancsics A."/>
            <person name="Boka K."/>
            <person name="Marati G."/>
            <person name="Kriszt B."/>
            <person name="Cserhati M."/>
        </authorList>
    </citation>
    <scope>NUCLEOTIDE SEQUENCE [LARGE SCALE GENOMIC DNA]</scope>
    <source>
        <strain evidence="7 8">JCM 18446</strain>
    </source>
</reference>
<name>A0ABV5C9D4_9BACL</name>
<evidence type="ECO:0000256" key="3">
    <source>
        <dbReference type="ARBA" id="ARBA00022578"/>
    </source>
</evidence>
<accession>A0ABV5C9D4</accession>
<proteinExistence type="inferred from homology"/>
<dbReference type="PANTHER" id="PTHR33217">
    <property type="entry name" value="TRANSPOSASE FOR INSERTION SEQUENCE ELEMENT IS1081"/>
    <property type="match status" value="1"/>
</dbReference>
<comment type="function">
    <text evidence="1 6">Required for the transposition of the insertion element.</text>
</comment>